<feature type="binding site" evidence="17">
    <location>
        <position position="355"/>
    </location>
    <ligand>
        <name>(6S)-NADPHX</name>
        <dbReference type="ChEBI" id="CHEBI:64076"/>
    </ligand>
</feature>
<feature type="binding site" evidence="17">
    <location>
        <position position="304"/>
    </location>
    <ligand>
        <name>(6S)-NADPHX</name>
        <dbReference type="ChEBI" id="CHEBI:64076"/>
    </ligand>
</feature>
<comment type="caution">
    <text evidence="18">Lacks conserved residue(s) required for the propagation of feature annotation.</text>
</comment>
<dbReference type="InterPro" id="IPR004443">
    <property type="entry name" value="YjeF_N_dom"/>
</dbReference>
<evidence type="ECO:0000256" key="18">
    <source>
        <dbReference type="HAMAP-Rule" id="MF_01966"/>
    </source>
</evidence>
<name>A0A5J6MQI4_9PROT</name>
<dbReference type="InterPro" id="IPR036652">
    <property type="entry name" value="YjeF_N_dom_sf"/>
</dbReference>
<feature type="domain" description="YjeF C-terminal" evidence="20">
    <location>
        <begin position="207"/>
        <end position="474"/>
    </location>
</feature>
<comment type="catalytic activity">
    <reaction evidence="1 18 19">
        <text>(6R)-NADHX = (6S)-NADHX</text>
        <dbReference type="Rhea" id="RHEA:32215"/>
        <dbReference type="ChEBI" id="CHEBI:64074"/>
        <dbReference type="ChEBI" id="CHEBI:64075"/>
        <dbReference type="EC" id="5.1.99.6"/>
    </reaction>
</comment>
<keyword evidence="10 17" id="KW-0520">NAD</keyword>
<feature type="binding site" evidence="17">
    <location>
        <position position="420"/>
    </location>
    <ligand>
        <name>(6S)-NADPHX</name>
        <dbReference type="ChEBI" id="CHEBI:64076"/>
    </ligand>
</feature>
<keyword evidence="6 17" id="KW-0547">Nucleotide-binding</keyword>
<evidence type="ECO:0000259" key="20">
    <source>
        <dbReference type="PROSITE" id="PS51383"/>
    </source>
</evidence>
<reference evidence="22 23" key="1">
    <citation type="submission" date="2019-08" db="EMBL/GenBank/DDBJ databases">
        <title>Hyperibacter terrae gen. nov., sp. nov. and Hyperibacter viscosus sp. nov., two new members in the family Rhodospirillaceae isolated from the rhizosphere of Hypericum perforatum.</title>
        <authorList>
            <person name="Noviana Z."/>
        </authorList>
    </citation>
    <scope>NUCLEOTIDE SEQUENCE [LARGE SCALE GENOMIC DNA]</scope>
    <source>
        <strain evidence="22 23">R5913</strain>
    </source>
</reference>
<comment type="similarity">
    <text evidence="3 19">In the N-terminal section; belongs to the NnrE/AIBP family.</text>
</comment>
<organism evidence="22 23">
    <name type="scientific">Hypericibacter terrae</name>
    <dbReference type="NCBI Taxonomy" id="2602015"/>
    <lineage>
        <taxon>Bacteria</taxon>
        <taxon>Pseudomonadati</taxon>
        <taxon>Pseudomonadota</taxon>
        <taxon>Alphaproteobacteria</taxon>
        <taxon>Rhodospirillales</taxon>
        <taxon>Dongiaceae</taxon>
        <taxon>Hypericibacter</taxon>
    </lineage>
</organism>
<evidence type="ECO:0000256" key="10">
    <source>
        <dbReference type="ARBA" id="ARBA00023027"/>
    </source>
</evidence>
<feature type="domain" description="YjeF N-terminal" evidence="21">
    <location>
        <begin position="1"/>
        <end position="197"/>
    </location>
</feature>
<dbReference type="PROSITE" id="PS51383">
    <property type="entry name" value="YJEF_C_3"/>
    <property type="match status" value="1"/>
</dbReference>
<keyword evidence="23" id="KW-1185">Reference proteome</keyword>
<evidence type="ECO:0000313" key="22">
    <source>
        <dbReference type="EMBL" id="QEX17116.1"/>
    </source>
</evidence>
<dbReference type="HAMAP" id="MF_01966">
    <property type="entry name" value="NADHX_epimerase"/>
    <property type="match status" value="1"/>
</dbReference>
<feature type="binding site" evidence="17">
    <location>
        <position position="241"/>
    </location>
    <ligand>
        <name>(6S)-NADPHX</name>
        <dbReference type="ChEBI" id="CHEBI:64076"/>
    </ligand>
</feature>
<accession>A0A5J6MQI4</accession>
<keyword evidence="12 17" id="KW-0456">Lyase</keyword>
<evidence type="ECO:0000256" key="14">
    <source>
        <dbReference type="ARBA" id="ARBA00025153"/>
    </source>
</evidence>
<dbReference type="InterPro" id="IPR029056">
    <property type="entry name" value="Ribokinase-like"/>
</dbReference>
<dbReference type="PROSITE" id="PS51385">
    <property type="entry name" value="YJEF_N"/>
    <property type="match status" value="1"/>
</dbReference>
<keyword evidence="8 17" id="KW-0521">NADP</keyword>
<keyword evidence="9 18" id="KW-0630">Potassium</keyword>
<dbReference type="GO" id="GO:0005524">
    <property type="term" value="F:ATP binding"/>
    <property type="evidence" value="ECO:0007669"/>
    <property type="project" value="UniProtKB-UniRule"/>
</dbReference>
<comment type="similarity">
    <text evidence="17">Belongs to the NnrD/CARKD family.</text>
</comment>
<dbReference type="Gene3D" id="3.40.50.10260">
    <property type="entry name" value="YjeF N-terminal domain"/>
    <property type="match status" value="1"/>
</dbReference>
<dbReference type="GO" id="GO:0046872">
    <property type="term" value="F:metal ion binding"/>
    <property type="evidence" value="ECO:0007669"/>
    <property type="project" value="UniProtKB-UniRule"/>
</dbReference>
<evidence type="ECO:0000256" key="4">
    <source>
        <dbReference type="ARBA" id="ARBA00009524"/>
    </source>
</evidence>
<evidence type="ECO:0000256" key="3">
    <source>
        <dbReference type="ARBA" id="ARBA00006001"/>
    </source>
</evidence>
<keyword evidence="5 18" id="KW-0479">Metal-binding</keyword>
<dbReference type="Gene3D" id="3.40.1190.20">
    <property type="match status" value="1"/>
</dbReference>
<comment type="subunit">
    <text evidence="17">Homotetramer.</text>
</comment>
<evidence type="ECO:0000256" key="9">
    <source>
        <dbReference type="ARBA" id="ARBA00022958"/>
    </source>
</evidence>
<dbReference type="GO" id="GO:0052856">
    <property type="term" value="F:NAD(P)HX epimerase activity"/>
    <property type="evidence" value="ECO:0007669"/>
    <property type="project" value="UniProtKB-UniRule"/>
</dbReference>
<proteinExistence type="inferred from homology"/>
<comment type="catalytic activity">
    <reaction evidence="15 17 19">
        <text>(6S)-NADHX + ADP = AMP + phosphate + NADH + H(+)</text>
        <dbReference type="Rhea" id="RHEA:32223"/>
        <dbReference type="ChEBI" id="CHEBI:15378"/>
        <dbReference type="ChEBI" id="CHEBI:43474"/>
        <dbReference type="ChEBI" id="CHEBI:57945"/>
        <dbReference type="ChEBI" id="CHEBI:64074"/>
        <dbReference type="ChEBI" id="CHEBI:456215"/>
        <dbReference type="ChEBI" id="CHEBI:456216"/>
        <dbReference type="EC" id="4.2.1.136"/>
    </reaction>
</comment>
<comment type="similarity">
    <text evidence="18">Belongs to the NnrE/AIBP family.</text>
</comment>
<protein>
    <recommendedName>
        <fullName evidence="19">Bifunctional NAD(P)H-hydrate repair enzyme</fullName>
    </recommendedName>
    <alternativeName>
        <fullName evidence="19">Nicotinamide nucleotide repair protein</fullName>
    </alternativeName>
    <domain>
        <recommendedName>
            <fullName evidence="19">ADP-dependent (S)-NAD(P)H-hydrate dehydratase</fullName>
            <ecNumber evidence="19">4.2.1.136</ecNumber>
        </recommendedName>
        <alternativeName>
            <fullName evidence="19">ADP-dependent NAD(P)HX dehydratase</fullName>
        </alternativeName>
    </domain>
    <domain>
        <recommendedName>
            <fullName evidence="19">NAD(P)H-hydrate epimerase</fullName>
            <ecNumber evidence="19">5.1.99.6</ecNumber>
        </recommendedName>
    </domain>
</protein>
<evidence type="ECO:0000256" key="7">
    <source>
        <dbReference type="ARBA" id="ARBA00022840"/>
    </source>
</evidence>
<dbReference type="PANTHER" id="PTHR12592">
    <property type="entry name" value="ATP-DEPENDENT (S)-NAD(P)H-HYDRATE DEHYDRATASE FAMILY MEMBER"/>
    <property type="match status" value="1"/>
</dbReference>
<evidence type="ECO:0000259" key="21">
    <source>
        <dbReference type="PROSITE" id="PS51385"/>
    </source>
</evidence>
<dbReference type="PIRSF" id="PIRSF017184">
    <property type="entry name" value="Nnr"/>
    <property type="match status" value="1"/>
</dbReference>
<comment type="function">
    <text evidence="14 19">Bifunctional enzyme that catalyzes the epimerization of the S- and R-forms of NAD(P)HX and the dehydration of the S-form of NAD(P)HX at the expense of ADP, which is converted to AMP. This allows the repair of both epimers of NAD(P)HX, a damaged form of NAD(P)H that is a result of enzymatic or heat-dependent hydration.</text>
</comment>
<dbReference type="EC" id="5.1.99.6" evidence="19"/>
<gene>
    <name evidence="18" type="primary">nnrE</name>
    <name evidence="17" type="synonym">nnrD</name>
    <name evidence="22" type="ORF">FRZ44_24120</name>
</gene>
<comment type="cofactor">
    <cofactor evidence="18 19">
        <name>K(+)</name>
        <dbReference type="ChEBI" id="CHEBI:29103"/>
    </cofactor>
    <text evidence="18 19">Binds 1 potassium ion per subunit.</text>
</comment>
<comment type="similarity">
    <text evidence="4 19">In the C-terminal section; belongs to the NnrD/CARKD family.</text>
</comment>
<dbReference type="EMBL" id="CP042906">
    <property type="protein sequence ID" value="QEX17116.1"/>
    <property type="molecule type" value="Genomic_DNA"/>
</dbReference>
<evidence type="ECO:0000256" key="6">
    <source>
        <dbReference type="ARBA" id="ARBA00022741"/>
    </source>
</evidence>
<evidence type="ECO:0000256" key="1">
    <source>
        <dbReference type="ARBA" id="ARBA00000013"/>
    </source>
</evidence>
<evidence type="ECO:0000256" key="11">
    <source>
        <dbReference type="ARBA" id="ARBA00023235"/>
    </source>
</evidence>
<comment type="function">
    <text evidence="17">Catalyzes the dehydration of the S-form of NAD(P)HX at the expense of ADP, which is converted to AMP. Together with NAD(P)HX epimerase, which catalyzes the epimerization of the S- and R-forms, the enzyme allows the repair of both epimers of NAD(P)HX, a damaged form of NAD(P)H that is a result of enzymatic or heat-dependent hydration.</text>
</comment>
<keyword evidence="7 17" id="KW-0067">ATP-binding</keyword>
<dbReference type="InterPro" id="IPR030677">
    <property type="entry name" value="Nnr"/>
</dbReference>
<dbReference type="NCBIfam" id="TIGR00196">
    <property type="entry name" value="yjeF_cterm"/>
    <property type="match status" value="1"/>
</dbReference>
<keyword evidence="13" id="KW-0511">Multifunctional enzyme</keyword>
<dbReference type="CDD" id="cd01171">
    <property type="entry name" value="YXKO-related"/>
    <property type="match status" value="1"/>
</dbReference>
<evidence type="ECO:0000313" key="23">
    <source>
        <dbReference type="Proteomes" id="UP000326202"/>
    </source>
</evidence>
<feature type="binding site" evidence="18">
    <location>
        <position position="107"/>
    </location>
    <ligand>
        <name>K(+)</name>
        <dbReference type="ChEBI" id="CHEBI:29103"/>
    </ligand>
</feature>
<feature type="binding site" evidence="18">
    <location>
        <position position="140"/>
    </location>
    <ligand>
        <name>(6S)-NADPHX</name>
        <dbReference type="ChEBI" id="CHEBI:64076"/>
    </ligand>
</feature>
<feature type="binding site" evidence="18">
    <location>
        <position position="143"/>
    </location>
    <ligand>
        <name>K(+)</name>
        <dbReference type="ChEBI" id="CHEBI:29103"/>
    </ligand>
</feature>
<comment type="catalytic activity">
    <reaction evidence="16 17 19">
        <text>(6S)-NADPHX + ADP = AMP + phosphate + NADPH + H(+)</text>
        <dbReference type="Rhea" id="RHEA:32235"/>
        <dbReference type="ChEBI" id="CHEBI:15378"/>
        <dbReference type="ChEBI" id="CHEBI:43474"/>
        <dbReference type="ChEBI" id="CHEBI:57783"/>
        <dbReference type="ChEBI" id="CHEBI:64076"/>
        <dbReference type="ChEBI" id="CHEBI:456215"/>
        <dbReference type="ChEBI" id="CHEBI:456216"/>
        <dbReference type="EC" id="4.2.1.136"/>
    </reaction>
</comment>
<dbReference type="EC" id="4.2.1.136" evidence="19"/>
<keyword evidence="11 18" id="KW-0413">Isomerase</keyword>
<dbReference type="SUPFAM" id="SSF53613">
    <property type="entry name" value="Ribokinase-like"/>
    <property type="match status" value="1"/>
</dbReference>
<evidence type="ECO:0000256" key="15">
    <source>
        <dbReference type="ARBA" id="ARBA00048238"/>
    </source>
</evidence>
<evidence type="ECO:0000256" key="8">
    <source>
        <dbReference type="ARBA" id="ARBA00022857"/>
    </source>
</evidence>
<dbReference type="GO" id="GO:0110051">
    <property type="term" value="P:metabolite repair"/>
    <property type="evidence" value="ECO:0007669"/>
    <property type="project" value="TreeGrafter"/>
</dbReference>
<dbReference type="InterPro" id="IPR000631">
    <property type="entry name" value="CARKD"/>
</dbReference>
<comment type="cofactor">
    <cofactor evidence="17">
        <name>Mg(2+)</name>
        <dbReference type="ChEBI" id="CHEBI:18420"/>
    </cofactor>
</comment>
<evidence type="ECO:0000256" key="16">
    <source>
        <dbReference type="ARBA" id="ARBA00049209"/>
    </source>
</evidence>
<dbReference type="KEGG" id="htq:FRZ44_24120"/>
<dbReference type="SUPFAM" id="SSF64153">
    <property type="entry name" value="YjeF N-terminal domain-like"/>
    <property type="match status" value="1"/>
</dbReference>
<dbReference type="GO" id="GO:0046496">
    <property type="term" value="P:nicotinamide nucleotide metabolic process"/>
    <property type="evidence" value="ECO:0007669"/>
    <property type="project" value="UniProtKB-UniRule"/>
</dbReference>
<dbReference type="PANTHER" id="PTHR12592:SF0">
    <property type="entry name" value="ATP-DEPENDENT (S)-NAD(P)H-HYDRATE DEHYDRATASE"/>
    <property type="match status" value="1"/>
</dbReference>
<dbReference type="NCBIfam" id="TIGR00197">
    <property type="entry name" value="yjeF_nterm"/>
    <property type="match status" value="1"/>
</dbReference>
<evidence type="ECO:0000256" key="17">
    <source>
        <dbReference type="HAMAP-Rule" id="MF_01965"/>
    </source>
</evidence>
<evidence type="ECO:0000256" key="19">
    <source>
        <dbReference type="PIRNR" id="PIRNR017184"/>
    </source>
</evidence>
<evidence type="ECO:0000256" key="5">
    <source>
        <dbReference type="ARBA" id="ARBA00022723"/>
    </source>
</evidence>
<dbReference type="Pfam" id="PF03853">
    <property type="entry name" value="YjeF_N"/>
    <property type="match status" value="1"/>
</dbReference>
<dbReference type="HAMAP" id="MF_01965">
    <property type="entry name" value="NADHX_dehydratase"/>
    <property type="match status" value="1"/>
</dbReference>
<feature type="binding site" evidence="18">
    <location>
        <begin position="111"/>
        <end position="117"/>
    </location>
    <ligand>
        <name>(6S)-NADPHX</name>
        <dbReference type="ChEBI" id="CHEBI:64076"/>
    </ligand>
</feature>
<feature type="binding site" evidence="17">
    <location>
        <begin position="390"/>
        <end position="394"/>
    </location>
    <ligand>
        <name>AMP</name>
        <dbReference type="ChEBI" id="CHEBI:456215"/>
    </ligand>
</feature>
<dbReference type="GO" id="GO:0052855">
    <property type="term" value="F:ADP-dependent NAD(P)H-hydrate dehydratase activity"/>
    <property type="evidence" value="ECO:0007669"/>
    <property type="project" value="UniProtKB-UniRule"/>
</dbReference>
<feature type="binding site" evidence="18">
    <location>
        <begin position="47"/>
        <end position="51"/>
    </location>
    <ligand>
        <name>(6S)-NADPHX</name>
        <dbReference type="ChEBI" id="CHEBI:64076"/>
    </ligand>
</feature>
<evidence type="ECO:0000256" key="13">
    <source>
        <dbReference type="ARBA" id="ARBA00023268"/>
    </source>
</evidence>
<dbReference type="Pfam" id="PF01256">
    <property type="entry name" value="Carb_kinase"/>
    <property type="match status" value="1"/>
</dbReference>
<feature type="binding site" evidence="17">
    <location>
        <position position="419"/>
    </location>
    <ligand>
        <name>AMP</name>
        <dbReference type="ChEBI" id="CHEBI:456215"/>
    </ligand>
</feature>
<comment type="function">
    <text evidence="18">Catalyzes the epimerization of the S- and R-forms of NAD(P)HX, a damaged form of NAD(P)H that is a result of enzymatic or heat-dependent hydration. This is a prerequisite for the S-specific NAD(P)H-hydrate dehydratase to allow the repair of both epimers of NAD(P)HX.</text>
</comment>
<evidence type="ECO:0000256" key="2">
    <source>
        <dbReference type="ARBA" id="ARBA00000909"/>
    </source>
</evidence>
<sequence>MREADRLAIAAGISGYALMEAAGQAVARVVIANWGRRPVLVLCGPGNNGGDGYVAATHLRNAGWSVVVAALGAPKSGTDAAVAATRWPGIVAPVDLSLLAERPLVIDALFGAGLARPPDGVARAIIDEINRLGLDCVGVDVPSGVDGDSGQVLGAAPRCRATVTFFRLKPGHLLLPGRALAGSVHLADIGIPAAVLERIQPRCWRNDPALWRDQLRRPRLEDHKYTRGHLLVIAGGAMTGAGRLVARAARRAGAGMVSLAAPAEALPIYAADQPGLITLALPKPSDLAALMQGRRMSACVVGPGSGVGEGTRDLALAALATGRSCLADADALTSFAGKVEVLAAAVRGPFLITPHEGEFNRLFPDLGAGLGKLARVRTAAARLGAVVLFKGADSVVAAPDGRAVVNDNAPPDLASAGTGDVLAGIAGTLLAQGMPAFEAAAAAVWLHGAAGSAVGRGLIAEDLPEELPNLLKKLES</sequence>
<comment type="catalytic activity">
    <reaction evidence="2 18 19">
        <text>(6R)-NADPHX = (6S)-NADPHX</text>
        <dbReference type="Rhea" id="RHEA:32227"/>
        <dbReference type="ChEBI" id="CHEBI:64076"/>
        <dbReference type="ChEBI" id="CHEBI:64077"/>
        <dbReference type="EC" id="5.1.99.6"/>
    </reaction>
</comment>
<evidence type="ECO:0000256" key="12">
    <source>
        <dbReference type="ARBA" id="ARBA00023239"/>
    </source>
</evidence>
<dbReference type="AlphaFoldDB" id="A0A5J6MQI4"/>
<feature type="binding site" evidence="18">
    <location>
        <position position="48"/>
    </location>
    <ligand>
        <name>K(+)</name>
        <dbReference type="ChEBI" id="CHEBI:29103"/>
    </ligand>
</feature>
<dbReference type="Proteomes" id="UP000326202">
    <property type="component" value="Chromosome"/>
</dbReference>